<feature type="region of interest" description="Disordered" evidence="1">
    <location>
        <begin position="91"/>
        <end position="175"/>
    </location>
</feature>
<gene>
    <name evidence="2" type="ORF">PVAP13_3NG121701</name>
</gene>
<comment type="caution">
    <text evidence="2">The sequence shown here is derived from an EMBL/GenBank/DDBJ whole genome shotgun (WGS) entry which is preliminary data.</text>
</comment>
<keyword evidence="3" id="KW-1185">Reference proteome</keyword>
<evidence type="ECO:0000256" key="1">
    <source>
        <dbReference type="SAM" id="MobiDB-lite"/>
    </source>
</evidence>
<sequence>MKKRFPCKASVVVPLIGFPVAVLLGPRRPVPDEHLVHHFTSRSWIARGRNRSTRLITARQSRGTPPTPPRTARGRRCRACFPWRCRTVSRAPRTPAAPALPSGRTRPRAATRTPPACRRRRTPAGARPPKYTCRSSPEKLLTQSVRCSQSPTWEPMPPSGMVKAPQLAPGPAPAR</sequence>
<feature type="compositionally biased region" description="Low complexity" evidence="1">
    <location>
        <begin position="91"/>
        <end position="101"/>
    </location>
</feature>
<reference evidence="2" key="1">
    <citation type="submission" date="2020-05" db="EMBL/GenBank/DDBJ databases">
        <title>WGS assembly of Panicum virgatum.</title>
        <authorList>
            <person name="Lovell J.T."/>
            <person name="Jenkins J."/>
            <person name="Shu S."/>
            <person name="Juenger T.E."/>
            <person name="Schmutz J."/>
        </authorList>
    </citation>
    <scope>NUCLEOTIDE SEQUENCE</scope>
    <source>
        <strain evidence="2">AP13</strain>
    </source>
</reference>
<organism evidence="2 3">
    <name type="scientific">Panicum virgatum</name>
    <name type="common">Blackwell switchgrass</name>
    <dbReference type="NCBI Taxonomy" id="38727"/>
    <lineage>
        <taxon>Eukaryota</taxon>
        <taxon>Viridiplantae</taxon>
        <taxon>Streptophyta</taxon>
        <taxon>Embryophyta</taxon>
        <taxon>Tracheophyta</taxon>
        <taxon>Spermatophyta</taxon>
        <taxon>Magnoliopsida</taxon>
        <taxon>Liliopsida</taxon>
        <taxon>Poales</taxon>
        <taxon>Poaceae</taxon>
        <taxon>PACMAD clade</taxon>
        <taxon>Panicoideae</taxon>
        <taxon>Panicodae</taxon>
        <taxon>Paniceae</taxon>
        <taxon>Panicinae</taxon>
        <taxon>Panicum</taxon>
        <taxon>Panicum sect. Hiantes</taxon>
    </lineage>
</organism>
<name>A0A8T0UB82_PANVG</name>
<proteinExistence type="predicted"/>
<accession>A0A8T0UB82</accession>
<evidence type="ECO:0000313" key="2">
    <source>
        <dbReference type="EMBL" id="KAG2619577.1"/>
    </source>
</evidence>
<dbReference type="AlphaFoldDB" id="A0A8T0UB82"/>
<protein>
    <submittedName>
        <fullName evidence="2">Uncharacterized protein</fullName>
    </submittedName>
</protein>
<evidence type="ECO:0000313" key="3">
    <source>
        <dbReference type="Proteomes" id="UP000823388"/>
    </source>
</evidence>
<dbReference type="Proteomes" id="UP000823388">
    <property type="component" value="Chromosome 3N"/>
</dbReference>
<feature type="compositionally biased region" description="Polar residues" evidence="1">
    <location>
        <begin position="141"/>
        <end position="152"/>
    </location>
</feature>
<feature type="region of interest" description="Disordered" evidence="1">
    <location>
        <begin position="50"/>
        <end position="74"/>
    </location>
</feature>
<dbReference type="EMBL" id="CM029042">
    <property type="protein sequence ID" value="KAG2619577.1"/>
    <property type="molecule type" value="Genomic_DNA"/>
</dbReference>